<evidence type="ECO:0000313" key="2">
    <source>
        <dbReference type="EMBL" id="KAA1244172.1"/>
    </source>
</evidence>
<keyword evidence="3" id="KW-1185">Reference proteome</keyword>
<evidence type="ECO:0000259" key="1">
    <source>
        <dbReference type="Pfam" id="PF22905"/>
    </source>
</evidence>
<protein>
    <recommendedName>
        <fullName evidence="1">Predicted hydrolase N-terminal domain-containing protein</fullName>
    </recommendedName>
</protein>
<name>A0A5B1B7V2_MYCSI</name>
<reference evidence="2 3" key="1">
    <citation type="submission" date="2019-09" db="EMBL/GenBank/DDBJ databases">
        <title>Report of infection by Mycobacterium simiae a patient suffering from pulmonary tuberculosis.</title>
        <authorList>
            <person name="Mohanty P.S."/>
            <person name="Bansal A.K."/>
            <person name="Singh H."/>
            <person name="Sharma S."/>
            <person name="Patil S.A."/>
            <person name="Upadhaya P."/>
            <person name="Singh P.K."/>
            <person name="Kumar D."/>
            <person name="Kumar S."/>
            <person name="Singh R.K."/>
            <person name="Chaudhary B."/>
        </authorList>
    </citation>
    <scope>NUCLEOTIDE SEQUENCE [LARGE SCALE GENOMIC DNA]</scope>
    <source>
        <strain evidence="2 3">JAL-560-SIM</strain>
    </source>
</reference>
<organism evidence="2 3">
    <name type="scientific">Mycobacterium simiae</name>
    <name type="common">Mycobacterium habana</name>
    <dbReference type="NCBI Taxonomy" id="1784"/>
    <lineage>
        <taxon>Bacteria</taxon>
        <taxon>Bacillati</taxon>
        <taxon>Actinomycetota</taxon>
        <taxon>Actinomycetes</taxon>
        <taxon>Mycobacteriales</taxon>
        <taxon>Mycobacteriaceae</taxon>
        <taxon>Mycobacterium</taxon>
        <taxon>Mycobacterium simiae complex</taxon>
    </lineage>
</organism>
<gene>
    <name evidence="2" type="ORF">F0Q45_25095</name>
</gene>
<accession>A0A5B1B7V2</accession>
<dbReference type="AlphaFoldDB" id="A0A5B1B7V2"/>
<dbReference type="Pfam" id="PF22905">
    <property type="entry name" value="Hydro_N_hd"/>
    <property type="match status" value="1"/>
</dbReference>
<dbReference type="Proteomes" id="UP000324701">
    <property type="component" value="Unassembled WGS sequence"/>
</dbReference>
<dbReference type="InterPro" id="IPR054469">
    <property type="entry name" value="Pred_hydrolase_N"/>
</dbReference>
<feature type="domain" description="Predicted hydrolase N-terminal" evidence="1">
    <location>
        <begin position="1"/>
        <end position="183"/>
    </location>
</feature>
<sequence length="312" mass="33988">MQLRYISVARLIAEAGGDPWALNKSMQVGRPAQISDLAKAFHDAGACTAEADAAFNQALQRFEWAWNRENGEHPINDSAEVQRVTKSLGLQAAQLPKIAVDLENIAAALAEAQRAAGWYISALEQDLEDIDCEIGEALANDDQCEADILCDEAVAATKAVLAQIKHIRDSYSAILQSGLGNLRADGGDPAEIEVADELLIPPLDTNPEQVKSWWDSLSEQQRRLLVDQHPQELGNLNGIPAEVRGQVNLAVMNDDLRRVEDKARQHGVTPESLRDKALHNVGNDVFNNPATYGLSAADISRYQNAVKTNQGL</sequence>
<feature type="non-terminal residue" evidence="2">
    <location>
        <position position="312"/>
    </location>
</feature>
<evidence type="ECO:0000313" key="3">
    <source>
        <dbReference type="Proteomes" id="UP000324701"/>
    </source>
</evidence>
<dbReference type="EMBL" id="VTZN01000305">
    <property type="protein sequence ID" value="KAA1244172.1"/>
    <property type="molecule type" value="Genomic_DNA"/>
</dbReference>
<comment type="caution">
    <text evidence="2">The sequence shown here is derived from an EMBL/GenBank/DDBJ whole genome shotgun (WGS) entry which is preliminary data.</text>
</comment>
<proteinExistence type="predicted"/>